<dbReference type="PROSITE" id="PS00155">
    <property type="entry name" value="CUTINASE_1"/>
    <property type="match status" value="1"/>
</dbReference>
<evidence type="ECO:0000256" key="12">
    <source>
        <dbReference type="PIRSR" id="PIRSR611150-1"/>
    </source>
</evidence>
<dbReference type="Gene3D" id="3.40.50.1820">
    <property type="entry name" value="alpha/beta hydrolase"/>
    <property type="match status" value="1"/>
</dbReference>
<evidence type="ECO:0000256" key="3">
    <source>
        <dbReference type="ARBA" id="ARBA00013095"/>
    </source>
</evidence>
<dbReference type="EC" id="3.1.1.74" evidence="3 14"/>
<evidence type="ECO:0000256" key="6">
    <source>
        <dbReference type="ARBA" id="ARBA00022729"/>
    </source>
</evidence>
<keyword evidence="9" id="KW-0843">Virulence</keyword>
<dbReference type="PRINTS" id="PR00129">
    <property type="entry name" value="CUTINASE"/>
</dbReference>
<keyword evidence="6" id="KW-0732">Signal</keyword>
<dbReference type="SUPFAM" id="SSF53474">
    <property type="entry name" value="alpha/beta-Hydrolases"/>
    <property type="match status" value="1"/>
</dbReference>
<evidence type="ECO:0000256" key="2">
    <source>
        <dbReference type="ARBA" id="ARBA00007534"/>
    </source>
</evidence>
<keyword evidence="10 13" id="KW-1015">Disulfide bond</keyword>
<feature type="domain" description="Nephrocystin 3-like N-terminal" evidence="16">
    <location>
        <begin position="211"/>
        <end position="374"/>
    </location>
</feature>
<dbReference type="PROSITE" id="PS00931">
    <property type="entry name" value="CUTINASE_2"/>
    <property type="match status" value="1"/>
</dbReference>
<comment type="similarity">
    <text evidence="2 14">Belongs to the cutinase family.</text>
</comment>
<dbReference type="RefSeq" id="XP_038747911.1">
    <property type="nucleotide sequence ID" value="XM_038886661.1"/>
</dbReference>
<evidence type="ECO:0000256" key="13">
    <source>
        <dbReference type="PIRSR" id="PIRSR611150-2"/>
    </source>
</evidence>
<dbReference type="Gene3D" id="3.40.50.300">
    <property type="entry name" value="P-loop containing nucleotide triphosphate hydrolases"/>
    <property type="match status" value="1"/>
</dbReference>
<accession>A0A9P6I9G8</accession>
<reference evidence="17" key="1">
    <citation type="submission" date="2020-03" db="EMBL/GenBank/DDBJ databases">
        <authorList>
            <person name="He L."/>
        </authorList>
    </citation>
    <scope>NUCLEOTIDE SEQUENCE</scope>
    <source>
        <strain evidence="17">CkLH20</strain>
    </source>
</reference>
<dbReference type="SMART" id="SM01110">
    <property type="entry name" value="Cutinase"/>
    <property type="match status" value="1"/>
</dbReference>
<evidence type="ECO:0000256" key="7">
    <source>
        <dbReference type="ARBA" id="ARBA00022737"/>
    </source>
</evidence>
<keyword evidence="8 14" id="KW-0378">Hydrolase</keyword>
<dbReference type="InterPro" id="IPR011150">
    <property type="entry name" value="Cutinase_monf"/>
</dbReference>
<keyword evidence="7" id="KW-0677">Repeat</keyword>
<dbReference type="FunFam" id="3.40.50.1820:FF:000235">
    <property type="entry name" value="Cutinase 1"/>
    <property type="match status" value="1"/>
</dbReference>
<evidence type="ECO:0000256" key="10">
    <source>
        <dbReference type="ARBA" id="ARBA00023157"/>
    </source>
</evidence>
<evidence type="ECO:0000256" key="1">
    <source>
        <dbReference type="ARBA" id="ARBA00004613"/>
    </source>
</evidence>
<dbReference type="InterPro" id="IPR027417">
    <property type="entry name" value="P-loop_NTPase"/>
</dbReference>
<proteinExistence type="inferred from homology"/>
<feature type="active site" description="Nucleophile" evidence="12">
    <location>
        <position position="794"/>
    </location>
</feature>
<keyword evidence="5 14" id="KW-0964">Secreted</keyword>
<dbReference type="OrthoDB" id="194358at2759"/>
<feature type="domain" description="Azaphilone pigments biosynthesis cluster protein L N-terminal" evidence="15">
    <location>
        <begin position="2"/>
        <end position="178"/>
    </location>
</feature>
<organism evidence="17 18">
    <name type="scientific">Colletotrichum karsti</name>
    <dbReference type="NCBI Taxonomy" id="1095194"/>
    <lineage>
        <taxon>Eukaryota</taxon>
        <taxon>Fungi</taxon>
        <taxon>Dikarya</taxon>
        <taxon>Ascomycota</taxon>
        <taxon>Pezizomycotina</taxon>
        <taxon>Sordariomycetes</taxon>
        <taxon>Hypocreomycetidae</taxon>
        <taxon>Glomerellales</taxon>
        <taxon>Glomerellaceae</taxon>
        <taxon>Colletotrichum</taxon>
        <taxon>Colletotrichum boninense species complex</taxon>
    </lineage>
</organism>
<keyword evidence="4 14" id="KW-0719">Serine esterase</keyword>
<dbReference type="PANTHER" id="PTHR10039:SF15">
    <property type="entry name" value="NACHT DOMAIN-CONTAINING PROTEIN"/>
    <property type="match status" value="1"/>
</dbReference>
<dbReference type="InterPro" id="IPR056884">
    <property type="entry name" value="NPHP3-like_N"/>
</dbReference>
<dbReference type="InterPro" id="IPR000675">
    <property type="entry name" value="Cutinase/axe"/>
</dbReference>
<evidence type="ECO:0000256" key="9">
    <source>
        <dbReference type="ARBA" id="ARBA00023026"/>
    </source>
</evidence>
<dbReference type="Pfam" id="PF01083">
    <property type="entry name" value="Cutinase"/>
    <property type="match status" value="1"/>
</dbReference>
<gene>
    <name evidence="17" type="ORF">CkaCkLH20_03942</name>
</gene>
<dbReference type="InterPro" id="IPR029058">
    <property type="entry name" value="AB_hydrolase_fold"/>
</dbReference>
<dbReference type="Proteomes" id="UP000781932">
    <property type="component" value="Unassembled WGS sequence"/>
</dbReference>
<dbReference type="GO" id="GO:0005576">
    <property type="term" value="C:extracellular region"/>
    <property type="evidence" value="ECO:0007669"/>
    <property type="project" value="UniProtKB-SubCell"/>
</dbReference>
<comment type="function">
    <text evidence="14">Catalyzes the hydrolysis of complex carboxylic polyesters found in the cell wall of plants. Degrades cutin, a macromolecule that forms the structure of the plant cuticle.</text>
</comment>
<dbReference type="InterPro" id="IPR043580">
    <property type="entry name" value="CUTINASE_1"/>
</dbReference>
<evidence type="ECO:0000259" key="15">
    <source>
        <dbReference type="Pfam" id="PF17111"/>
    </source>
</evidence>
<comment type="catalytic activity">
    <reaction evidence="11 14">
        <text>cutin + H2O = cutin monomers.</text>
        <dbReference type="EC" id="3.1.1.74"/>
    </reaction>
</comment>
<evidence type="ECO:0000256" key="14">
    <source>
        <dbReference type="RuleBase" id="RU361263"/>
    </source>
</evidence>
<reference evidence="17" key="2">
    <citation type="submission" date="2020-11" db="EMBL/GenBank/DDBJ databases">
        <title>Whole genome sequencing of Colletotrichum sp.</title>
        <authorList>
            <person name="Li H."/>
        </authorList>
    </citation>
    <scope>NUCLEOTIDE SEQUENCE</scope>
    <source>
        <strain evidence="17">CkLH20</strain>
    </source>
</reference>
<evidence type="ECO:0000313" key="17">
    <source>
        <dbReference type="EMBL" id="KAF9878450.1"/>
    </source>
</evidence>
<protein>
    <recommendedName>
        <fullName evidence="3 14">Cutinase</fullName>
        <ecNumber evidence="3 14">3.1.1.74</ecNumber>
    </recommendedName>
</protein>
<dbReference type="Pfam" id="PF24883">
    <property type="entry name" value="NPHP3_N"/>
    <property type="match status" value="1"/>
</dbReference>
<evidence type="ECO:0000256" key="5">
    <source>
        <dbReference type="ARBA" id="ARBA00022525"/>
    </source>
</evidence>
<evidence type="ECO:0000256" key="8">
    <source>
        <dbReference type="ARBA" id="ARBA00022801"/>
    </source>
</evidence>
<dbReference type="PANTHER" id="PTHR10039">
    <property type="entry name" value="AMELOGENIN"/>
    <property type="match status" value="1"/>
</dbReference>
<dbReference type="GeneID" id="62159735"/>
<feature type="disulfide bond" evidence="13">
    <location>
        <begin position="706"/>
        <end position="783"/>
    </location>
</feature>
<dbReference type="InterPro" id="IPR031348">
    <property type="entry name" value="PigL_N"/>
</dbReference>
<evidence type="ECO:0000256" key="4">
    <source>
        <dbReference type="ARBA" id="ARBA00022487"/>
    </source>
</evidence>
<feature type="active site" evidence="12">
    <location>
        <position position="849"/>
    </location>
</feature>
<sequence>MADPLSLAASIAGLVSLSGAVFQQVSKFIKEVKGAEKQVRDLALQARNLSGVLQNLSLLASSLEDENSKTTFKAHHLFACSQTLFDIEIKLKNAQDDFDKGSKAKSLLRSFRWPFSTEETKSLASDLANHCNTLDLALSAETLERLLQCLASQDEIKSGIKSLTQAIERIYTIQTRVEMNKSRQEIVQFFLRVNPQFNYQTAMRLRQPLSGLWLTESDATFRKWRETPHSALWLSGIPGAGKTILCGVAIEDVLQLSSASTAVAFFFCDYKSPASQQLVNILCSIAVQLAQQNPTAFDILERYFKLLNPNNGLQQQPEVDALHDVISQLTSKYEQVFLVIDGLDECGNNVEQVAPAITKVFEDCPSVSLAVFSRNEFEIREELEAYCSHVEIAAHREDLELYVRAEMSKRRQLKRLEVQNPALSEEIRVKLIDGAQGMFRWMTCQLDYLCDLNTNRARREALQSLPPTLEETYHRILQRVIQAGPQASQLVQKTLHWTALGAELTLAQLQEGVSIPEEDLEETNDDFGEDDLIETDEIFRRCSSLVRKAQMVGAAGQPIDTLEFAHFTVEEYLVGIDSSSDVATFKFQHKKAIEQLSKTCMHSIFIAGGKFKQPFSTEHTRERLDHLMDTFRVHPFYFYSTAFLSGSLQDLRSPQTNMKSFITFALAALAASSPIPPASYEQPEIASSLEIRATGPTAKEFTTGGCRDVIFIFARGSTEVGNMGSTVGPPTSDGLKKCYGDNRVATEGVDYAAGLTTNFLPGGADPEGVTAMKKLLNDATSKCPNAKIVAGGYSQGAAVAHRSIESLSDTVKNRILGVITYGDTQNTQDKQQIPNFPKDKVKIICNDGDDVCKGTLEVEPAHLDYVKRVPEAVEFLIGKIGNI</sequence>
<dbReference type="EMBL" id="JAATWM020000010">
    <property type="protein sequence ID" value="KAF9878450.1"/>
    <property type="molecule type" value="Genomic_DNA"/>
</dbReference>
<evidence type="ECO:0000259" key="16">
    <source>
        <dbReference type="Pfam" id="PF24883"/>
    </source>
</evidence>
<feature type="disulfide bond" evidence="13">
    <location>
        <begin position="845"/>
        <end position="852"/>
    </location>
</feature>
<comment type="caution">
    <text evidence="17">The sequence shown here is derived from an EMBL/GenBank/DDBJ whole genome shotgun (WGS) entry which is preliminary data.</text>
</comment>
<evidence type="ECO:0000256" key="11">
    <source>
        <dbReference type="ARBA" id="ARBA00034045"/>
    </source>
</evidence>
<dbReference type="SUPFAM" id="SSF52540">
    <property type="entry name" value="P-loop containing nucleoside triphosphate hydrolases"/>
    <property type="match status" value="1"/>
</dbReference>
<comment type="subcellular location">
    <subcellularLocation>
        <location evidence="1 14">Secreted</location>
    </subcellularLocation>
</comment>
<feature type="active site" description="Proton donor/acceptor" evidence="12">
    <location>
        <position position="862"/>
    </location>
</feature>
<name>A0A9P6I9G8_9PEZI</name>
<dbReference type="GO" id="GO:0050525">
    <property type="term" value="F:cutinase activity"/>
    <property type="evidence" value="ECO:0007669"/>
    <property type="project" value="UniProtKB-UniRule"/>
</dbReference>
<keyword evidence="18" id="KW-1185">Reference proteome</keyword>
<dbReference type="Pfam" id="PF17111">
    <property type="entry name" value="PigL_N"/>
    <property type="match status" value="1"/>
</dbReference>
<evidence type="ECO:0000313" key="18">
    <source>
        <dbReference type="Proteomes" id="UP000781932"/>
    </source>
</evidence>
<dbReference type="AlphaFoldDB" id="A0A9P6I9G8"/>
<dbReference type="InterPro" id="IPR043579">
    <property type="entry name" value="CUTINASE_2"/>
</dbReference>